<sequence length="145" mass="15971">MAKQTFDPNRLTFEQGVERIKNAVRESGLDVEGRIITSRDAAVEEALKILEVDNVPPGFRKWQLPVYMACETQLYITVAEPGAQAAPHSHNGGAGIRFIASGSIHYNGHELTAGDWMYIPAGVEYSFETGRYGALMCYCYCCSCA</sequence>
<dbReference type="Gene3D" id="2.60.120.10">
    <property type="entry name" value="Jelly Rolls"/>
    <property type="match status" value="1"/>
</dbReference>
<dbReference type="SUPFAM" id="SSF51182">
    <property type="entry name" value="RmlC-like cupins"/>
    <property type="match status" value="1"/>
</dbReference>
<protein>
    <submittedName>
        <fullName evidence="1">Cupin domain-containing protein</fullName>
    </submittedName>
</protein>
<dbReference type="RefSeq" id="WP_093724796.1">
    <property type="nucleotide sequence ID" value="NZ_JASJUS010000005.1"/>
</dbReference>
<dbReference type="InterPro" id="IPR011051">
    <property type="entry name" value="RmlC_Cupin_sf"/>
</dbReference>
<reference evidence="1 2" key="1">
    <citation type="submission" date="2023-05" db="EMBL/GenBank/DDBJ databases">
        <title>Streptomyces fuscus sp. nov., a brown-black pigment producing actinomyces isolated from dry sand of Sea duck farm.</title>
        <authorList>
            <person name="Xie J."/>
            <person name="Shen N."/>
        </authorList>
    </citation>
    <scope>NUCLEOTIDE SEQUENCE [LARGE SCALE GENOMIC DNA]</scope>
    <source>
        <strain evidence="1 2">GXMU-J15</strain>
    </source>
</reference>
<dbReference type="CDD" id="cd02208">
    <property type="entry name" value="cupin_RmlC-like"/>
    <property type="match status" value="1"/>
</dbReference>
<evidence type="ECO:0000313" key="1">
    <source>
        <dbReference type="EMBL" id="MDL2076406.1"/>
    </source>
</evidence>
<gene>
    <name evidence="1" type="ORF">QNN03_08145</name>
</gene>
<dbReference type="EMBL" id="JASJUS010000005">
    <property type="protein sequence ID" value="MDL2076406.1"/>
    <property type="molecule type" value="Genomic_DNA"/>
</dbReference>
<name>A0ABT7IW86_9ACTN</name>
<evidence type="ECO:0000313" key="2">
    <source>
        <dbReference type="Proteomes" id="UP001241926"/>
    </source>
</evidence>
<dbReference type="InterPro" id="IPR014710">
    <property type="entry name" value="RmlC-like_jellyroll"/>
</dbReference>
<comment type="caution">
    <text evidence="1">The sequence shown here is derived from an EMBL/GenBank/DDBJ whole genome shotgun (WGS) entry which is preliminary data.</text>
</comment>
<dbReference type="Proteomes" id="UP001241926">
    <property type="component" value="Unassembled WGS sequence"/>
</dbReference>
<keyword evidence="2" id="KW-1185">Reference proteome</keyword>
<accession>A0ABT7IW86</accession>
<organism evidence="1 2">
    <name type="scientific">Streptomyces fuscus</name>
    <dbReference type="NCBI Taxonomy" id="3048495"/>
    <lineage>
        <taxon>Bacteria</taxon>
        <taxon>Bacillati</taxon>
        <taxon>Actinomycetota</taxon>
        <taxon>Actinomycetes</taxon>
        <taxon>Kitasatosporales</taxon>
        <taxon>Streptomycetaceae</taxon>
        <taxon>Streptomyces</taxon>
    </lineage>
</organism>
<proteinExistence type="predicted"/>